<dbReference type="AlphaFoldDB" id="A0AAD5VLN1"/>
<dbReference type="InterPro" id="IPR000164">
    <property type="entry name" value="Histone_H3/CENP-A"/>
</dbReference>
<feature type="domain" description="Core Histone H2A/H2B/H3" evidence="5">
    <location>
        <begin position="90"/>
        <end position="172"/>
    </location>
</feature>
<evidence type="ECO:0000313" key="6">
    <source>
        <dbReference type="EMBL" id="KAJ3557478.1"/>
    </source>
</evidence>
<dbReference type="InterPro" id="IPR007125">
    <property type="entry name" value="H2A/H2B/H3"/>
</dbReference>
<accession>A0AAD5VLN1</accession>
<comment type="subcellular location">
    <subcellularLocation>
        <location evidence="1">Chromosome</location>
    </subcellularLocation>
</comment>
<organism evidence="6 7">
    <name type="scientific">Leucocoprinus birnbaumii</name>
    <dbReference type="NCBI Taxonomy" id="56174"/>
    <lineage>
        <taxon>Eukaryota</taxon>
        <taxon>Fungi</taxon>
        <taxon>Dikarya</taxon>
        <taxon>Basidiomycota</taxon>
        <taxon>Agaricomycotina</taxon>
        <taxon>Agaricomycetes</taxon>
        <taxon>Agaricomycetidae</taxon>
        <taxon>Agaricales</taxon>
        <taxon>Agaricineae</taxon>
        <taxon>Agaricaceae</taxon>
        <taxon>Leucocoprinus</taxon>
    </lineage>
</organism>
<dbReference type="EMBL" id="JANIEX010001478">
    <property type="protein sequence ID" value="KAJ3557478.1"/>
    <property type="molecule type" value="Genomic_DNA"/>
</dbReference>
<protein>
    <recommendedName>
        <fullName evidence="5">Core Histone H2A/H2B/H3 domain-containing protein</fullName>
    </recommendedName>
</protein>
<evidence type="ECO:0000256" key="4">
    <source>
        <dbReference type="ARBA" id="ARBA00023269"/>
    </source>
</evidence>
<dbReference type="Gene3D" id="1.10.20.10">
    <property type="entry name" value="Histone, subunit A"/>
    <property type="match status" value="1"/>
</dbReference>
<comment type="similarity">
    <text evidence="2">Belongs to the histone H3 family.</text>
</comment>
<sequence length="203" mass="23067">MARTKPIAHPSHAVPPRVRFAGKGVQLLDGTFVEIDRPMVSQKTPTHKFIHVGSQHGGKTYIPKPPKVRKPKRITYTAPPLKGLKPAKNGAVVLHEIRHFQGSTSPVLPLQPFERLVRQLLEELMKPARITSNAIRALRVASEDYIAHLIAFSYRITLHSKRITLHQRDIQLCKLLMENPWASEQHRFSYTKTAESDEELLDI</sequence>
<keyword evidence="4" id="KW-0238">DNA-binding</keyword>
<gene>
    <name evidence="6" type="ORF">NP233_g11730</name>
</gene>
<dbReference type="GO" id="GO:0003677">
    <property type="term" value="F:DNA binding"/>
    <property type="evidence" value="ECO:0007669"/>
    <property type="project" value="InterPro"/>
</dbReference>
<reference evidence="6" key="1">
    <citation type="submission" date="2022-07" db="EMBL/GenBank/DDBJ databases">
        <title>Genome Sequence of Leucocoprinus birnbaumii.</title>
        <authorList>
            <person name="Buettner E."/>
        </authorList>
    </citation>
    <scope>NUCLEOTIDE SEQUENCE</scope>
    <source>
        <strain evidence="6">VT141</strain>
    </source>
</reference>
<proteinExistence type="inferred from homology"/>
<evidence type="ECO:0000256" key="1">
    <source>
        <dbReference type="ARBA" id="ARBA00004286"/>
    </source>
</evidence>
<dbReference type="SUPFAM" id="SSF47113">
    <property type="entry name" value="Histone-fold"/>
    <property type="match status" value="1"/>
</dbReference>
<dbReference type="PRINTS" id="PR00622">
    <property type="entry name" value="HISTONEH3"/>
</dbReference>
<keyword evidence="3" id="KW-0158">Chromosome</keyword>
<dbReference type="PANTHER" id="PTHR45810:SF1">
    <property type="entry name" value="HISTONE H3-LIKE CENTROMERIC PROTEIN A"/>
    <property type="match status" value="1"/>
</dbReference>
<dbReference type="GO" id="GO:0000786">
    <property type="term" value="C:nucleosome"/>
    <property type="evidence" value="ECO:0007669"/>
    <property type="project" value="UniProtKB-KW"/>
</dbReference>
<name>A0AAD5VLN1_9AGAR</name>
<keyword evidence="4" id="KW-0544">Nucleosome core</keyword>
<dbReference type="GO" id="GO:0030527">
    <property type="term" value="F:structural constituent of chromatin"/>
    <property type="evidence" value="ECO:0007669"/>
    <property type="project" value="InterPro"/>
</dbReference>
<evidence type="ECO:0000256" key="3">
    <source>
        <dbReference type="ARBA" id="ARBA00022454"/>
    </source>
</evidence>
<dbReference type="SMART" id="SM00428">
    <property type="entry name" value="H3"/>
    <property type="match status" value="1"/>
</dbReference>
<dbReference type="PANTHER" id="PTHR45810">
    <property type="entry name" value="HISTONE H3.2"/>
    <property type="match status" value="1"/>
</dbReference>
<dbReference type="Proteomes" id="UP001213000">
    <property type="component" value="Unassembled WGS sequence"/>
</dbReference>
<comment type="caution">
    <text evidence="6">The sequence shown here is derived from an EMBL/GenBank/DDBJ whole genome shotgun (WGS) entry which is preliminary data.</text>
</comment>
<dbReference type="InterPro" id="IPR009072">
    <property type="entry name" value="Histone-fold"/>
</dbReference>
<evidence type="ECO:0000259" key="5">
    <source>
        <dbReference type="Pfam" id="PF00125"/>
    </source>
</evidence>
<dbReference type="Pfam" id="PF00125">
    <property type="entry name" value="Histone"/>
    <property type="match status" value="1"/>
</dbReference>
<dbReference type="GO" id="GO:0046982">
    <property type="term" value="F:protein heterodimerization activity"/>
    <property type="evidence" value="ECO:0007669"/>
    <property type="project" value="InterPro"/>
</dbReference>
<keyword evidence="7" id="KW-1185">Reference proteome</keyword>
<evidence type="ECO:0000313" key="7">
    <source>
        <dbReference type="Proteomes" id="UP001213000"/>
    </source>
</evidence>
<evidence type="ECO:0000256" key="2">
    <source>
        <dbReference type="ARBA" id="ARBA00010343"/>
    </source>
</evidence>